<dbReference type="Gene3D" id="1.25.40.390">
    <property type="match status" value="1"/>
</dbReference>
<comment type="caution">
    <text evidence="1">The sequence shown here is derived from an EMBL/GenBank/DDBJ whole genome shotgun (WGS) entry which is preliminary data.</text>
</comment>
<evidence type="ECO:0000313" key="2">
    <source>
        <dbReference type="Proteomes" id="UP000005580"/>
    </source>
</evidence>
<dbReference type="STRING" id="28134.SAMN05444288_0692"/>
<dbReference type="AlphaFoldDB" id="E7RM04"/>
<proteinExistence type="predicted"/>
<organism evidence="1 2">
    <name type="scientific">Hoylesella oralis ATCC 33269</name>
    <dbReference type="NCBI Taxonomy" id="873533"/>
    <lineage>
        <taxon>Bacteria</taxon>
        <taxon>Pseudomonadati</taxon>
        <taxon>Bacteroidota</taxon>
        <taxon>Bacteroidia</taxon>
        <taxon>Bacteroidales</taxon>
        <taxon>Prevotellaceae</taxon>
        <taxon>Hoylesella</taxon>
    </lineage>
</organism>
<dbReference type="EMBL" id="AEPE02000002">
    <property type="protein sequence ID" value="EFZ37785.1"/>
    <property type="molecule type" value="Genomic_DNA"/>
</dbReference>
<keyword evidence="2" id="KW-1185">Reference proteome</keyword>
<dbReference type="InterPro" id="IPR011990">
    <property type="entry name" value="TPR-like_helical_dom_sf"/>
</dbReference>
<dbReference type="eggNOG" id="ENOG502Z85U">
    <property type="taxonomic scope" value="Bacteria"/>
</dbReference>
<dbReference type="HOGENOM" id="CLU_577283_0_0_10"/>
<sequence>MQTMKIINTIFAACICVSLFSCDLMKPEGIVNPNVDEDAYLNTPNAMETWVNGTEKSFAQAIGTFCLHTEIMTDNYFNNYTRESKVFDIPQLLYTDPDIATLQRYVGNLRESADYGIDKVQKHDTNTTRAQLFKLYYIKAYSYILAGENFRALPVTTGGEPKTWHEQLQLALQTLDKALEYAVSNTGKAFIHTLKARSYYRLGDADKAIEEAQSSLNLSDNFIVQVTFDGDNGISNAMQEDIWGTMYQPLPRLDFLDPKYFQLTSTDQKPICIAKAEENYLILAEADLAKSRLSDAKSRLVKLISLVKTRPIQHNLNDQLEGRYNGGFKHYPNSADYVVAASKDDAYRTGLVLDRRAPNLISVPTVSGTSVTEDMVRACTTVDSALELTYLMRQEIFIAEGRRLADLGIRLPISEVEAAGKPSSAPYTQALIPAFIPLEQSMDAFDMDDTTHRVTIRYNMNRVIVENKATEYVAPFFNKP</sequence>
<accession>E7RM04</accession>
<protein>
    <submittedName>
        <fullName evidence="1">Tetratricopeptide repeat protein</fullName>
    </submittedName>
</protein>
<name>E7RM04_9BACT</name>
<reference evidence="1" key="1">
    <citation type="submission" date="2011-01" db="EMBL/GenBank/DDBJ databases">
        <authorList>
            <person name="Muzny D."/>
            <person name="Qin X."/>
            <person name="Buhay C."/>
            <person name="Dugan-Rocha S."/>
            <person name="Ding Y."/>
            <person name="Chen G."/>
            <person name="Hawes A."/>
            <person name="Holder M."/>
            <person name="Jhangiani S."/>
            <person name="Johnson A."/>
            <person name="Khan Z."/>
            <person name="Li Z."/>
            <person name="Liu W."/>
            <person name="Liu X."/>
            <person name="Perez L."/>
            <person name="Shen H."/>
            <person name="Wang Q."/>
            <person name="Watt J."/>
            <person name="Xi L."/>
            <person name="Xin Y."/>
            <person name="Zhou J."/>
            <person name="Deng J."/>
            <person name="Jiang H."/>
            <person name="Liu Y."/>
            <person name="Qu J."/>
            <person name="Song X.-Z."/>
            <person name="Zhang L."/>
            <person name="Villasana D."/>
            <person name="Johnson A."/>
            <person name="Liu J."/>
            <person name="Liyanage D."/>
            <person name="Lorensuhewa L."/>
            <person name="Robinson T."/>
            <person name="Song A."/>
            <person name="Song B.-B."/>
            <person name="Dinh H."/>
            <person name="Thornton R."/>
            <person name="Coyle M."/>
            <person name="Francisco L."/>
            <person name="Jackson L."/>
            <person name="Javaid M."/>
            <person name="Korchina V."/>
            <person name="Kovar C."/>
            <person name="Mata R."/>
            <person name="Mathew T."/>
            <person name="Ngo R."/>
            <person name="Nguyen L."/>
            <person name="Nguyen N."/>
            <person name="Okwuonu G."/>
            <person name="Ongeri F."/>
            <person name="Pham C."/>
            <person name="Simmons D."/>
            <person name="Wilczek-Boney K."/>
            <person name="Hale W."/>
            <person name="Jakkamsetti A."/>
            <person name="Pham P."/>
            <person name="Ruth R."/>
            <person name="San Lucas F."/>
            <person name="Warren J."/>
            <person name="Zhang J."/>
            <person name="Zhao Z."/>
            <person name="Zhou C."/>
            <person name="Zhu D."/>
            <person name="Lee S."/>
            <person name="Bess C."/>
            <person name="Blankenburg K."/>
            <person name="Forbes L."/>
            <person name="Fu Q."/>
            <person name="Gubbala S."/>
            <person name="Hirani K."/>
            <person name="Jayaseelan J.C."/>
            <person name="Lara F."/>
            <person name="Munidasa M."/>
            <person name="Palculict T."/>
            <person name="Patil S."/>
            <person name="Pu L.-L."/>
            <person name="Saada N."/>
            <person name="Tang L."/>
            <person name="Weissenberger G."/>
            <person name="Zhu Y."/>
            <person name="Hemphill L."/>
            <person name="Shang Y."/>
            <person name="Youmans B."/>
            <person name="Ayvaz T."/>
            <person name="Ross M."/>
            <person name="Santibanez J."/>
            <person name="Aqrawi P."/>
            <person name="Gross S."/>
            <person name="Joshi V."/>
            <person name="Fowler G."/>
            <person name="Nazareth L."/>
            <person name="Reid J."/>
            <person name="Worley K."/>
            <person name="Petrosino J."/>
            <person name="Highlander S."/>
            <person name="Gibbs R."/>
        </authorList>
    </citation>
    <scope>NUCLEOTIDE SEQUENCE [LARGE SCALE GENOMIC DNA]</scope>
    <source>
        <strain evidence="1">ATCC 33269</strain>
    </source>
</reference>
<gene>
    <name evidence="1" type="ORF">HMPREF0663_10154</name>
</gene>
<evidence type="ECO:0000313" key="1">
    <source>
        <dbReference type="EMBL" id="EFZ37785.1"/>
    </source>
</evidence>
<dbReference type="SUPFAM" id="SSF48452">
    <property type="entry name" value="TPR-like"/>
    <property type="match status" value="1"/>
</dbReference>
<dbReference type="Proteomes" id="UP000005580">
    <property type="component" value="Unassembled WGS sequence"/>
</dbReference>
<dbReference type="PROSITE" id="PS51257">
    <property type="entry name" value="PROKAR_LIPOPROTEIN"/>
    <property type="match status" value="1"/>
</dbReference>